<organism evidence="2 3">
    <name type="scientific">Pseudovibrio exalbescens</name>
    <dbReference type="NCBI Taxonomy" id="197461"/>
    <lineage>
        <taxon>Bacteria</taxon>
        <taxon>Pseudomonadati</taxon>
        <taxon>Pseudomonadota</taxon>
        <taxon>Alphaproteobacteria</taxon>
        <taxon>Hyphomicrobiales</taxon>
        <taxon>Stappiaceae</taxon>
        <taxon>Pseudovibrio</taxon>
    </lineage>
</organism>
<comment type="caution">
    <text evidence="2">The sequence shown here is derived from an EMBL/GenBank/DDBJ whole genome shotgun (WGS) entry which is preliminary data.</text>
</comment>
<dbReference type="STRING" id="197461.A3843_06575"/>
<dbReference type="AlphaFoldDB" id="A0A1U7JJA9"/>
<protein>
    <submittedName>
        <fullName evidence="2">Uncharacterized protein</fullName>
    </submittedName>
</protein>
<dbReference type="EMBL" id="LVVZ01000011">
    <property type="protein sequence ID" value="OKL44741.1"/>
    <property type="molecule type" value="Genomic_DNA"/>
</dbReference>
<proteinExistence type="predicted"/>
<name>A0A1U7JJA9_9HYPH</name>
<sequence length="164" mass="17775">MTRTTRPAATSPDRQQTRQVIRHYYNGLIRIAFLVSSQNIQTPIGMARLRTERDLLLAHPLLQSAAPTSPTLQQLQACSKQAHQLAQSMARNLRPVTFGKLGATALIYSLAPDSGSAATNALQQGLMRRIEPLFAARTLARGLVPPPHGGADQPPPKPTTTPEV</sequence>
<evidence type="ECO:0000313" key="2">
    <source>
        <dbReference type="EMBL" id="OKL44741.1"/>
    </source>
</evidence>
<gene>
    <name evidence="2" type="ORF">A3843_06575</name>
</gene>
<accession>A0A1U7JJA9</accession>
<dbReference type="Proteomes" id="UP000185783">
    <property type="component" value="Unassembled WGS sequence"/>
</dbReference>
<evidence type="ECO:0000256" key="1">
    <source>
        <dbReference type="SAM" id="MobiDB-lite"/>
    </source>
</evidence>
<feature type="region of interest" description="Disordered" evidence="1">
    <location>
        <begin position="141"/>
        <end position="164"/>
    </location>
</feature>
<keyword evidence="3" id="KW-1185">Reference proteome</keyword>
<feature type="compositionally biased region" description="Pro residues" evidence="1">
    <location>
        <begin position="144"/>
        <end position="164"/>
    </location>
</feature>
<evidence type="ECO:0000313" key="3">
    <source>
        <dbReference type="Proteomes" id="UP000185783"/>
    </source>
</evidence>
<reference evidence="2 3" key="1">
    <citation type="submission" date="2016-03" db="EMBL/GenBank/DDBJ databases">
        <title>Genome sequence of Nesiotobacter sp. nov., a moderately halophilic alphaproteobacterium isolated from the Yellow Sea, China.</title>
        <authorList>
            <person name="Zhang G."/>
            <person name="Zhang R."/>
        </authorList>
    </citation>
    <scope>NUCLEOTIDE SEQUENCE [LARGE SCALE GENOMIC DNA]</scope>
    <source>
        <strain evidence="2 3">WB1-6</strain>
    </source>
</reference>
<dbReference type="RefSeq" id="WP_028481995.1">
    <property type="nucleotide sequence ID" value="NZ_LVVZ01000011.1"/>
</dbReference>